<keyword evidence="7 14" id="KW-0274">FAD</keyword>
<dbReference type="GO" id="GO:0004174">
    <property type="term" value="F:electron-transferring-flavoprotein dehydrogenase activity"/>
    <property type="evidence" value="ECO:0007669"/>
    <property type="project" value="UniProtKB-UniRule"/>
</dbReference>
<feature type="domain" description="ETF-QO/FixX C-terminal" evidence="15">
    <location>
        <begin position="443"/>
        <end position="545"/>
    </location>
</feature>
<evidence type="ECO:0000256" key="9">
    <source>
        <dbReference type="ARBA" id="ARBA00023002"/>
    </source>
</evidence>
<evidence type="ECO:0000259" key="16">
    <source>
        <dbReference type="Pfam" id="PF21162"/>
    </source>
</evidence>
<proteinExistence type="predicted"/>
<evidence type="ECO:0000256" key="14">
    <source>
        <dbReference type="RuleBase" id="RU366068"/>
    </source>
</evidence>
<keyword evidence="11 14" id="KW-0411">Iron-sulfur</keyword>
<keyword evidence="8 14" id="KW-0249">Electron transport</keyword>
<evidence type="ECO:0000259" key="15">
    <source>
        <dbReference type="Pfam" id="PF05187"/>
    </source>
</evidence>
<dbReference type="EMBL" id="GIBP01001657">
    <property type="protein sequence ID" value="NDV30626.1"/>
    <property type="molecule type" value="Transcribed_RNA"/>
</dbReference>
<keyword evidence="6 14" id="KW-0479">Metal-binding</keyword>
<dbReference type="InterPro" id="IPR036188">
    <property type="entry name" value="FAD/NAD-bd_sf"/>
</dbReference>
<evidence type="ECO:0000256" key="7">
    <source>
        <dbReference type="ARBA" id="ARBA00022827"/>
    </source>
</evidence>
<protein>
    <recommendedName>
        <fullName evidence="14">Electron transfer flavoprotein-ubiquinone oxidoreductase</fullName>
        <shortName evidence="14">ETF-QO</shortName>
        <ecNumber evidence="14">1.5.5.1</ecNumber>
    </recommendedName>
</protein>
<accession>A0A6B2L0X4</accession>
<dbReference type="InterPro" id="IPR007859">
    <property type="entry name" value="ETF-QO/FixX_C"/>
</dbReference>
<keyword evidence="12 14" id="KW-0830">Ubiquinone</keyword>
<keyword evidence="5 14" id="KW-0285">Flavoprotein</keyword>
<evidence type="ECO:0000256" key="2">
    <source>
        <dbReference type="ARBA" id="ARBA00002819"/>
    </source>
</evidence>
<dbReference type="GO" id="GO:0005743">
    <property type="term" value="C:mitochondrial inner membrane"/>
    <property type="evidence" value="ECO:0007669"/>
    <property type="project" value="TreeGrafter"/>
</dbReference>
<dbReference type="EC" id="1.5.5.1" evidence="14"/>
<dbReference type="SUPFAM" id="SSF51905">
    <property type="entry name" value="FAD/NAD(P)-binding domain"/>
    <property type="match status" value="1"/>
</dbReference>
<dbReference type="InterPro" id="IPR049398">
    <property type="entry name" value="ETF-QO/FixC_UQ-bd"/>
</dbReference>
<sequence length="547" mass="60488">MPRDADKADLVIVGGGPAGLSAAIRFKQMGVEKGKDFRVCLLEKGSEIGSHIMSGAVLEPRALNELIPNWKDLKAPLDTPVTQDKPYFLPNDKYAIPLPVISSQHNNGNYIISLGKFTKWLAERAENIGVEIYPGYPASEVLFNEDGSVKGVATGDVGIGKDGKPTENFQRGLELHAPLVLFAEGCRGSCTKQMMQKYNLRKDADPQTYGLGIKEVWQIPKEKHQPGLVMHTLGWPMDMRTWGGSFLYHWGENLVSFGYVVGLDYENPYLSPYKEAQRLKHHPIIRQHLEGGTPISYGARALNEGGLQSIPELIFPGGALIGCSAGFLNVPKIKGIHNAMKSGILAGEAAYKEIFNKTNDEAITLTSYPASLKKSWLWEDLHKVRNIRPAFQKGLLFGAAFTGAHWLITKGKEPFTWHYKHADHEITRKASECKPIEYPKPDGVLSFDLLTNLARSGTNHNDDQPPHLKVIDEKIPVNVNLKEYAGPEGRYCPAGVYEYVKNTDGTDRLQINAQNCLHCKTCDIKDPKQNINWTTPEGGGGPSYSGM</sequence>
<evidence type="ECO:0000256" key="4">
    <source>
        <dbReference type="ARBA" id="ARBA00022485"/>
    </source>
</evidence>
<dbReference type="Pfam" id="PF21162">
    <property type="entry name" value="ETFQO_UQ-bd"/>
    <property type="match status" value="1"/>
</dbReference>
<dbReference type="FunFam" id="3.30.70.20:FF:000012">
    <property type="entry name" value="Electron transfer flavoprotein-ubiquinone oxidoreductase, mitochondrial"/>
    <property type="match status" value="1"/>
</dbReference>
<comment type="cofactor">
    <cofactor evidence="1 14">
        <name>FAD</name>
        <dbReference type="ChEBI" id="CHEBI:57692"/>
    </cofactor>
</comment>
<dbReference type="Gene3D" id="3.30.9.90">
    <property type="match status" value="1"/>
</dbReference>
<keyword evidence="9 14" id="KW-0560">Oxidoreductase</keyword>
<evidence type="ECO:0000313" key="17">
    <source>
        <dbReference type="EMBL" id="NDV30626.1"/>
    </source>
</evidence>
<dbReference type="GO" id="GO:0051539">
    <property type="term" value="F:4 iron, 4 sulfur cluster binding"/>
    <property type="evidence" value="ECO:0007669"/>
    <property type="project" value="UniProtKB-UniRule"/>
</dbReference>
<organism evidence="17">
    <name type="scientific">Arcella intermedia</name>
    <dbReference type="NCBI Taxonomy" id="1963864"/>
    <lineage>
        <taxon>Eukaryota</taxon>
        <taxon>Amoebozoa</taxon>
        <taxon>Tubulinea</taxon>
        <taxon>Elardia</taxon>
        <taxon>Arcellinida</taxon>
        <taxon>Sphaerothecina</taxon>
        <taxon>Arcellidae</taxon>
        <taxon>Arcella</taxon>
    </lineage>
</organism>
<dbReference type="SUPFAM" id="SSF54862">
    <property type="entry name" value="4Fe-4S ferredoxins"/>
    <property type="match status" value="1"/>
</dbReference>
<evidence type="ECO:0000256" key="13">
    <source>
        <dbReference type="ARBA" id="ARBA00052682"/>
    </source>
</evidence>
<dbReference type="InterPro" id="IPR040156">
    <property type="entry name" value="ETF-QO"/>
</dbReference>
<dbReference type="Gene3D" id="3.30.70.20">
    <property type="match status" value="1"/>
</dbReference>
<dbReference type="Gene3D" id="3.50.50.60">
    <property type="entry name" value="FAD/NAD(P)-binding domain"/>
    <property type="match status" value="1"/>
</dbReference>
<keyword evidence="3 14" id="KW-0813">Transport</keyword>
<dbReference type="PANTHER" id="PTHR10617:SF107">
    <property type="entry name" value="ELECTRON TRANSFER FLAVOPROTEIN-UBIQUINONE OXIDOREDUCTASE, MITOCHONDRIAL"/>
    <property type="match status" value="1"/>
</dbReference>
<name>A0A6B2L0X4_9EUKA</name>
<comment type="cofactor">
    <cofactor evidence="14">
        <name>[4Fe-4S] cluster</name>
        <dbReference type="ChEBI" id="CHEBI:49883"/>
    </cofactor>
    <text evidence="14">Binds 1 [4Fe-4S] cluster.</text>
</comment>
<evidence type="ECO:0000256" key="10">
    <source>
        <dbReference type="ARBA" id="ARBA00023004"/>
    </source>
</evidence>
<evidence type="ECO:0000256" key="6">
    <source>
        <dbReference type="ARBA" id="ARBA00022723"/>
    </source>
</evidence>
<feature type="domain" description="ETF-QO/FixC ubiquinone-binding" evidence="16">
    <location>
        <begin position="209"/>
        <end position="302"/>
    </location>
</feature>
<keyword evidence="10 14" id="KW-0408">Iron</keyword>
<dbReference type="Pfam" id="PF13450">
    <property type="entry name" value="NAD_binding_8"/>
    <property type="match status" value="1"/>
</dbReference>
<keyword evidence="4" id="KW-0004">4Fe-4S</keyword>
<dbReference type="GO" id="GO:0046872">
    <property type="term" value="F:metal ion binding"/>
    <property type="evidence" value="ECO:0007669"/>
    <property type="project" value="UniProtKB-KW"/>
</dbReference>
<comment type="catalytic activity">
    <reaction evidence="13 14">
        <text>a ubiquinone + reduced [electron-transfer flavoprotein] = a ubiquinol + oxidized [electron-transfer flavoprotein] + H(+)</text>
        <dbReference type="Rhea" id="RHEA:24052"/>
        <dbReference type="Rhea" id="RHEA-COMP:9565"/>
        <dbReference type="Rhea" id="RHEA-COMP:9566"/>
        <dbReference type="Rhea" id="RHEA-COMP:10685"/>
        <dbReference type="Rhea" id="RHEA-COMP:10686"/>
        <dbReference type="ChEBI" id="CHEBI:15378"/>
        <dbReference type="ChEBI" id="CHEBI:16389"/>
        <dbReference type="ChEBI" id="CHEBI:17976"/>
        <dbReference type="ChEBI" id="CHEBI:57692"/>
        <dbReference type="ChEBI" id="CHEBI:58307"/>
        <dbReference type="EC" id="1.5.5.1"/>
    </reaction>
</comment>
<evidence type="ECO:0000256" key="5">
    <source>
        <dbReference type="ARBA" id="ARBA00022630"/>
    </source>
</evidence>
<reference evidence="17" key="1">
    <citation type="journal article" date="2020" name="J. Eukaryot. Microbiol.">
        <title>De novo Sequencing, Assembly and Annotation of the Transcriptome for the Free-Living Testate Amoeba Arcella intermedia.</title>
        <authorList>
            <person name="Ribeiro G.M."/>
            <person name="Porfirio-Sousa A.L."/>
            <person name="Maurer-Alcala X.X."/>
            <person name="Katz L.A."/>
            <person name="Lahr D.J.G."/>
        </authorList>
    </citation>
    <scope>NUCLEOTIDE SEQUENCE</scope>
</reference>
<evidence type="ECO:0000256" key="8">
    <source>
        <dbReference type="ARBA" id="ARBA00022982"/>
    </source>
</evidence>
<dbReference type="PANTHER" id="PTHR10617">
    <property type="entry name" value="ELECTRON TRANSFER FLAVOPROTEIN-UBIQUINONE OXIDOREDUCTASE"/>
    <property type="match status" value="1"/>
</dbReference>
<dbReference type="SUPFAM" id="SSF54373">
    <property type="entry name" value="FAD-linked reductases, C-terminal domain"/>
    <property type="match status" value="1"/>
</dbReference>
<evidence type="ECO:0000256" key="12">
    <source>
        <dbReference type="ARBA" id="ARBA00023075"/>
    </source>
</evidence>
<comment type="function">
    <text evidence="2 14">Accepts electrons from ETF and reduces ubiquinone.</text>
</comment>
<evidence type="ECO:0000256" key="1">
    <source>
        <dbReference type="ARBA" id="ARBA00001974"/>
    </source>
</evidence>
<evidence type="ECO:0000256" key="3">
    <source>
        <dbReference type="ARBA" id="ARBA00022448"/>
    </source>
</evidence>
<dbReference type="Pfam" id="PF05187">
    <property type="entry name" value="Fer4_ETF_QO"/>
    <property type="match status" value="1"/>
</dbReference>
<dbReference type="AlphaFoldDB" id="A0A6B2L0X4"/>
<evidence type="ECO:0000256" key="11">
    <source>
        <dbReference type="ARBA" id="ARBA00023014"/>
    </source>
</evidence>